<protein>
    <submittedName>
        <fullName evidence="2">Uncharacterized protein</fullName>
    </submittedName>
</protein>
<organism evidence="2 3">
    <name type="scientific">Aspergillus neoniger (strain CBS 115656)</name>
    <dbReference type="NCBI Taxonomy" id="1448310"/>
    <lineage>
        <taxon>Eukaryota</taxon>
        <taxon>Fungi</taxon>
        <taxon>Dikarya</taxon>
        <taxon>Ascomycota</taxon>
        <taxon>Pezizomycotina</taxon>
        <taxon>Eurotiomycetes</taxon>
        <taxon>Eurotiomycetidae</taxon>
        <taxon>Eurotiales</taxon>
        <taxon>Aspergillaceae</taxon>
        <taxon>Aspergillus</taxon>
        <taxon>Aspergillus subgen. Circumdati</taxon>
    </lineage>
</organism>
<evidence type="ECO:0000256" key="1">
    <source>
        <dbReference type="SAM" id="MobiDB-lite"/>
    </source>
</evidence>
<dbReference type="GeneID" id="37126516"/>
<feature type="region of interest" description="Disordered" evidence="1">
    <location>
        <begin position="48"/>
        <end position="67"/>
    </location>
</feature>
<dbReference type="RefSeq" id="XP_025476326.1">
    <property type="nucleotide sequence ID" value="XM_025624060.1"/>
</dbReference>
<keyword evidence="3" id="KW-1185">Reference proteome</keyword>
<dbReference type="Proteomes" id="UP000247647">
    <property type="component" value="Unassembled WGS sequence"/>
</dbReference>
<reference evidence="2" key="1">
    <citation type="submission" date="2016-12" db="EMBL/GenBank/DDBJ databases">
        <title>The genomes of Aspergillus section Nigri reveals drivers in fungal speciation.</title>
        <authorList>
            <consortium name="DOE Joint Genome Institute"/>
            <person name="Vesth T.C."/>
            <person name="Nybo J."/>
            <person name="Theobald S."/>
            <person name="Brandl J."/>
            <person name="Frisvad J.C."/>
            <person name="Nielsen K.F."/>
            <person name="Lyhne E.K."/>
            <person name="Kogle M.E."/>
            <person name="Kuo A."/>
            <person name="Riley R."/>
            <person name="Clum A."/>
            <person name="Nolan M."/>
            <person name="Lipzen A."/>
            <person name="Salamov A."/>
            <person name="Henrissat B."/>
            <person name="Wiebenga A."/>
            <person name="De Vries R.P."/>
            <person name="Grigoriev I.V."/>
            <person name="Mortensen U.H."/>
            <person name="Andersen M.R."/>
            <person name="Baker S.E."/>
        </authorList>
    </citation>
    <scope>NUCLEOTIDE SEQUENCE [LARGE SCALE GENOMIC DNA]</scope>
    <source>
        <strain evidence="2">CBS 115656</strain>
    </source>
</reference>
<dbReference type="AlphaFoldDB" id="A0A318YS16"/>
<evidence type="ECO:0000313" key="2">
    <source>
        <dbReference type="EMBL" id="PYH30848.1"/>
    </source>
</evidence>
<accession>A0A318YS16</accession>
<name>A0A318YS16_ASPNB</name>
<dbReference type="EMBL" id="KZ821477">
    <property type="protein sequence ID" value="PYH30848.1"/>
    <property type="molecule type" value="Genomic_DNA"/>
</dbReference>
<sequence length="149" mass="17404">MTLSNKHKYDNYLIMNHHSQQSYTLKETPPKLEKNQIMKQSLDTTVNNSWPRPLAKNQKTRKSGVAERHAIRGSALVSNLGPGAPKIGRAFPPDPRLRRRQRVRTLWMDGWMIRYYGVALLPFDRSKERTAKAWRIALLWIVLFSAHWV</sequence>
<proteinExistence type="predicted"/>
<evidence type="ECO:0000313" key="3">
    <source>
        <dbReference type="Proteomes" id="UP000247647"/>
    </source>
</evidence>
<gene>
    <name evidence="2" type="ORF">BO87DRAFT_379514</name>
</gene>